<proteinExistence type="predicted"/>
<dbReference type="SUPFAM" id="SSF89009">
    <property type="entry name" value="GAT-like domain"/>
    <property type="match status" value="1"/>
</dbReference>
<evidence type="ECO:0000256" key="2">
    <source>
        <dbReference type="SAM" id="MobiDB-lite"/>
    </source>
</evidence>
<dbReference type="GO" id="GO:0051015">
    <property type="term" value="F:actin filament binding"/>
    <property type="evidence" value="ECO:0007669"/>
    <property type="project" value="TreeGrafter"/>
</dbReference>
<dbReference type="OrthoDB" id="10262320at2759"/>
<evidence type="ECO:0000313" key="4">
    <source>
        <dbReference type="EMBL" id="KAG5456678.1"/>
    </source>
</evidence>
<dbReference type="AlphaFoldDB" id="A0A8H7ZPC8"/>
<accession>A0A8H7ZPC8</accession>
<keyword evidence="5" id="KW-1185">Reference proteome</keyword>
<dbReference type="GO" id="GO:0006897">
    <property type="term" value="P:endocytosis"/>
    <property type="evidence" value="ECO:0007669"/>
    <property type="project" value="InterPro"/>
</dbReference>
<name>A0A8H7ZPC8_9FUNG</name>
<comment type="caution">
    <text evidence="4">The sequence shown here is derived from an EMBL/GenBank/DDBJ whole genome shotgun (WGS) entry which is preliminary data.</text>
</comment>
<dbReference type="GO" id="GO:0080025">
    <property type="term" value="F:phosphatidylinositol-3,5-bisphosphate binding"/>
    <property type="evidence" value="ECO:0007669"/>
    <property type="project" value="TreeGrafter"/>
</dbReference>
<evidence type="ECO:0000313" key="5">
    <source>
        <dbReference type="Proteomes" id="UP000673691"/>
    </source>
</evidence>
<reference evidence="4 5" key="1">
    <citation type="journal article" name="Sci. Rep.">
        <title>Genome-scale phylogenetic analyses confirm Olpidium as the closest living zoosporic fungus to the non-flagellated, terrestrial fungi.</title>
        <authorList>
            <person name="Chang Y."/>
            <person name="Rochon D."/>
            <person name="Sekimoto S."/>
            <person name="Wang Y."/>
            <person name="Chovatia M."/>
            <person name="Sandor L."/>
            <person name="Salamov A."/>
            <person name="Grigoriev I.V."/>
            <person name="Stajich J.E."/>
            <person name="Spatafora J.W."/>
        </authorList>
    </citation>
    <scope>NUCLEOTIDE SEQUENCE [LARGE SCALE GENOMIC DNA]</scope>
    <source>
        <strain evidence="4">S191</strain>
    </source>
</reference>
<dbReference type="GO" id="GO:0035615">
    <property type="term" value="F:clathrin adaptor activity"/>
    <property type="evidence" value="ECO:0007669"/>
    <property type="project" value="TreeGrafter"/>
</dbReference>
<dbReference type="PANTHER" id="PTHR10407">
    <property type="entry name" value="HUNTINGTIN INTERACTING PROTEIN 1"/>
    <property type="match status" value="1"/>
</dbReference>
<dbReference type="PANTHER" id="PTHR10407:SF15">
    <property type="entry name" value="HUNTINGTIN INTERACTING PROTEIN 1"/>
    <property type="match status" value="1"/>
</dbReference>
<dbReference type="EMBL" id="JAEFCI010011350">
    <property type="protein sequence ID" value="KAG5456678.1"/>
    <property type="molecule type" value="Genomic_DNA"/>
</dbReference>
<keyword evidence="1" id="KW-0175">Coiled coil</keyword>
<dbReference type="GO" id="GO:0048268">
    <property type="term" value="P:clathrin coat assembly"/>
    <property type="evidence" value="ECO:0007669"/>
    <property type="project" value="TreeGrafter"/>
</dbReference>
<evidence type="ECO:0000256" key="1">
    <source>
        <dbReference type="SAM" id="Coils"/>
    </source>
</evidence>
<dbReference type="GO" id="GO:0007015">
    <property type="term" value="P:actin filament organization"/>
    <property type="evidence" value="ECO:0007669"/>
    <property type="project" value="TreeGrafter"/>
</dbReference>
<dbReference type="GO" id="GO:0030864">
    <property type="term" value="C:cortical actin cytoskeleton"/>
    <property type="evidence" value="ECO:0007669"/>
    <property type="project" value="TreeGrafter"/>
</dbReference>
<sequence length="329" mass="38896">MKGTDDPNEGYETISELMDLQDKIDHFQKLIFAHFRANSNNECRIAALVPLVEESNGIYTFLTSMLVAMHKRVDAMEALQPLRHRFNLQHYALRKFYYECSNLKYLTSLITVPTLGQVRKKKDVTSEERSGARTRGTFPVNHSLRLHSPIFRPCKQEPPQLFSTTESNVSRSRHATPPPPPPEVDLWNEQQAQMKEQQRLQEQQRMWELQQQQLRQQQEQQAAAERLRQQQEYEEMQRRQRERERMQMEALQQRHVEGRLFELEREILNYRNQHEQDQMTVQQYDRVRRSHDQLTDLLRATVFCLNAPCAACESIGRRDGTAAKEYPTA</sequence>
<dbReference type="InterPro" id="IPR030224">
    <property type="entry name" value="Sla2_fam"/>
</dbReference>
<dbReference type="GO" id="GO:0032051">
    <property type="term" value="F:clathrin light chain binding"/>
    <property type="evidence" value="ECO:0007669"/>
    <property type="project" value="TreeGrafter"/>
</dbReference>
<dbReference type="Pfam" id="PF07651">
    <property type="entry name" value="ANTH"/>
    <property type="match status" value="1"/>
</dbReference>
<feature type="compositionally biased region" description="Polar residues" evidence="2">
    <location>
        <begin position="161"/>
        <end position="170"/>
    </location>
</feature>
<feature type="coiled-coil region" evidence="1">
    <location>
        <begin position="197"/>
        <end position="254"/>
    </location>
</feature>
<feature type="region of interest" description="Disordered" evidence="2">
    <location>
        <begin position="152"/>
        <end position="186"/>
    </location>
</feature>
<protein>
    <submittedName>
        <fullName evidence="4">ANTH domain-containing protein</fullName>
    </submittedName>
</protein>
<feature type="domain" description="AP180 N-terminal homology (ANTH)" evidence="3">
    <location>
        <begin position="4"/>
        <end position="128"/>
    </location>
</feature>
<organism evidence="4 5">
    <name type="scientific">Olpidium bornovanus</name>
    <dbReference type="NCBI Taxonomy" id="278681"/>
    <lineage>
        <taxon>Eukaryota</taxon>
        <taxon>Fungi</taxon>
        <taxon>Fungi incertae sedis</taxon>
        <taxon>Olpidiomycota</taxon>
        <taxon>Olpidiomycotina</taxon>
        <taxon>Olpidiomycetes</taxon>
        <taxon>Olpidiales</taxon>
        <taxon>Olpidiaceae</taxon>
        <taxon>Olpidium</taxon>
    </lineage>
</organism>
<gene>
    <name evidence="4" type="ORF">BJ554DRAFT_3512</name>
</gene>
<evidence type="ECO:0000259" key="3">
    <source>
        <dbReference type="Pfam" id="PF07651"/>
    </source>
</evidence>
<dbReference type="GO" id="GO:0043325">
    <property type="term" value="F:phosphatidylinositol-3,4-bisphosphate binding"/>
    <property type="evidence" value="ECO:0007669"/>
    <property type="project" value="TreeGrafter"/>
</dbReference>
<dbReference type="Proteomes" id="UP000673691">
    <property type="component" value="Unassembled WGS sequence"/>
</dbReference>
<dbReference type="InterPro" id="IPR011417">
    <property type="entry name" value="ANTH_dom"/>
</dbReference>
<dbReference type="GO" id="GO:0030136">
    <property type="term" value="C:clathrin-coated vesicle"/>
    <property type="evidence" value="ECO:0007669"/>
    <property type="project" value="TreeGrafter"/>
</dbReference>